<dbReference type="InterPro" id="IPR035669">
    <property type="entry name" value="SGNH_plant_lipase-like"/>
</dbReference>
<dbReference type="Proteomes" id="UP000585474">
    <property type="component" value="Unassembled WGS sequence"/>
</dbReference>
<evidence type="ECO:0000256" key="2">
    <source>
        <dbReference type="ARBA" id="ARBA00022729"/>
    </source>
</evidence>
<reference evidence="6" key="1">
    <citation type="submission" date="2019-07" db="EMBL/GenBank/DDBJ databases">
        <title>De Novo Assembly of kiwifruit Actinidia rufa.</title>
        <authorList>
            <person name="Sugita-Konishi S."/>
            <person name="Sato K."/>
            <person name="Mori E."/>
            <person name="Abe Y."/>
            <person name="Kisaki G."/>
            <person name="Hamano K."/>
            <person name="Suezawa K."/>
            <person name="Otani M."/>
            <person name="Fukuda T."/>
            <person name="Manabe T."/>
            <person name="Gomi K."/>
            <person name="Tabuchi M."/>
            <person name="Akimitsu K."/>
            <person name="Kataoka I."/>
        </authorList>
    </citation>
    <scope>NUCLEOTIDE SEQUENCE [LARGE SCALE GENOMIC DNA]</scope>
    <source>
        <strain evidence="6">cv. Fuchu</strain>
    </source>
</reference>
<dbReference type="Pfam" id="PF00657">
    <property type="entry name" value="Lipase_GDSL"/>
    <property type="match status" value="1"/>
</dbReference>
<dbReference type="InterPro" id="IPR036514">
    <property type="entry name" value="SGNH_hydro_sf"/>
</dbReference>
<dbReference type="SUPFAM" id="SSF52266">
    <property type="entry name" value="SGNH hydrolase"/>
    <property type="match status" value="1"/>
</dbReference>
<dbReference type="InterPro" id="IPR001087">
    <property type="entry name" value="GDSL"/>
</dbReference>
<dbReference type="OrthoDB" id="1600564at2759"/>
<gene>
    <name evidence="5" type="ORF">Acr_00g0101260</name>
</gene>
<dbReference type="Gene3D" id="3.40.50.1110">
    <property type="entry name" value="SGNH hydrolase"/>
    <property type="match status" value="1"/>
</dbReference>
<dbReference type="EMBL" id="BJWL01000466">
    <property type="protein sequence ID" value="GFS46291.1"/>
    <property type="molecule type" value="Genomic_DNA"/>
</dbReference>
<comment type="similarity">
    <text evidence="1">Belongs to the 'GDSL' lipolytic enzyme family.</text>
</comment>
<evidence type="ECO:0000313" key="6">
    <source>
        <dbReference type="Proteomes" id="UP000585474"/>
    </source>
</evidence>
<evidence type="ECO:0000256" key="3">
    <source>
        <dbReference type="ARBA" id="ARBA00022801"/>
    </source>
</evidence>
<dbReference type="AlphaFoldDB" id="A0A7J0E046"/>
<evidence type="ECO:0000256" key="1">
    <source>
        <dbReference type="ARBA" id="ARBA00008668"/>
    </source>
</evidence>
<evidence type="ECO:0000313" key="5">
    <source>
        <dbReference type="EMBL" id="GFS46291.1"/>
    </source>
</evidence>
<accession>A0A7J0E046</accession>
<dbReference type="PANTHER" id="PTHR22835:SF683">
    <property type="entry name" value="OS05G0506800 PROTEIN"/>
    <property type="match status" value="1"/>
</dbReference>
<keyword evidence="3 5" id="KW-0378">Hydrolase</keyword>
<dbReference type="CDD" id="cd01837">
    <property type="entry name" value="SGNH_plant_lipase_like"/>
    <property type="match status" value="1"/>
</dbReference>
<keyword evidence="4" id="KW-0325">Glycoprotein</keyword>
<sequence length="383" mass="41881">MHSTDEIDDETAIGAASGGATEVGFAVGRQAEAGRLNRGTFFGDSLADTGNGVHISELSLEFGLPPYGESYFHRPTGRCSDGRLIIDFIAQDLGLPLVPPYFSGQNASAVNFQAGVNFAVIGATALHNEFFEERGIHNPFTNNSLGIQLDWFKEILPSLCPTPSNCKKLLRSSMILMGEIGGNDYNHAFSSGRSIEEIQSFVPPVINAIALAINELIEFGAVTLMVPGNLPIGCLPMYLSTFMSSTKEDYDPETGCLIWLNEFAEYHNEMLRIELSRIQEVHSHVTIIYADYYNAAMCFYRSPSNYGFTGATLTACCGEGGPYNFNSSIKCGFRSLNICDDPSSYVNWDGVHLTEAAYRWISNGLLEGPFTIPPIKTYCLSDL</sequence>
<keyword evidence="2" id="KW-0732">Signal</keyword>
<name>A0A7J0E046_9ERIC</name>
<proteinExistence type="inferred from homology"/>
<comment type="caution">
    <text evidence="5">The sequence shown here is derived from an EMBL/GenBank/DDBJ whole genome shotgun (WGS) entry which is preliminary data.</text>
</comment>
<dbReference type="GO" id="GO:0016788">
    <property type="term" value="F:hydrolase activity, acting on ester bonds"/>
    <property type="evidence" value="ECO:0007669"/>
    <property type="project" value="InterPro"/>
</dbReference>
<organism evidence="5 6">
    <name type="scientific">Actinidia rufa</name>
    <dbReference type="NCBI Taxonomy" id="165716"/>
    <lineage>
        <taxon>Eukaryota</taxon>
        <taxon>Viridiplantae</taxon>
        <taxon>Streptophyta</taxon>
        <taxon>Embryophyta</taxon>
        <taxon>Tracheophyta</taxon>
        <taxon>Spermatophyta</taxon>
        <taxon>Magnoliopsida</taxon>
        <taxon>eudicotyledons</taxon>
        <taxon>Gunneridae</taxon>
        <taxon>Pentapetalae</taxon>
        <taxon>asterids</taxon>
        <taxon>Ericales</taxon>
        <taxon>Actinidiaceae</taxon>
        <taxon>Actinidia</taxon>
    </lineage>
</organism>
<dbReference type="PANTHER" id="PTHR22835">
    <property type="entry name" value="ZINC FINGER FYVE DOMAIN CONTAINING PROTEIN"/>
    <property type="match status" value="1"/>
</dbReference>
<evidence type="ECO:0000256" key="4">
    <source>
        <dbReference type="ARBA" id="ARBA00023180"/>
    </source>
</evidence>
<keyword evidence="6" id="KW-1185">Reference proteome</keyword>
<protein>
    <submittedName>
        <fullName evidence="5">SGNH hydrolase-type esterase superfamily protein</fullName>
    </submittedName>
</protein>